<feature type="compositionally biased region" description="Low complexity" evidence="1">
    <location>
        <begin position="186"/>
        <end position="197"/>
    </location>
</feature>
<name>A0AAJ1FPH4_9BACT</name>
<dbReference type="RefSeq" id="WP_022331739.1">
    <property type="nucleotide sequence ID" value="NZ_JANGBQ010000024.1"/>
</dbReference>
<feature type="compositionally biased region" description="Basic residues" evidence="1">
    <location>
        <begin position="203"/>
        <end position="218"/>
    </location>
</feature>
<dbReference type="Proteomes" id="UP001205035">
    <property type="component" value="Unassembled WGS sequence"/>
</dbReference>
<evidence type="ECO:0000313" key="3">
    <source>
        <dbReference type="Proteomes" id="UP001205035"/>
    </source>
</evidence>
<organism evidence="2 3">
    <name type="scientific">Alistipes onderdonkii</name>
    <dbReference type="NCBI Taxonomy" id="328813"/>
    <lineage>
        <taxon>Bacteria</taxon>
        <taxon>Pseudomonadati</taxon>
        <taxon>Bacteroidota</taxon>
        <taxon>Bacteroidia</taxon>
        <taxon>Bacteroidales</taxon>
        <taxon>Rikenellaceae</taxon>
        <taxon>Alistipes</taxon>
    </lineage>
</organism>
<evidence type="ECO:0000313" key="2">
    <source>
        <dbReference type="EMBL" id="MCQ5083853.1"/>
    </source>
</evidence>
<feature type="region of interest" description="Disordered" evidence="1">
    <location>
        <begin position="172"/>
        <end position="218"/>
    </location>
</feature>
<comment type="caution">
    <text evidence="2">The sequence shown here is derived from an EMBL/GenBank/DDBJ whole genome shotgun (WGS) entry which is preliminary data.</text>
</comment>
<reference evidence="2" key="1">
    <citation type="submission" date="2022-06" db="EMBL/GenBank/DDBJ databases">
        <title>Isolation of gut microbiota from human fecal samples.</title>
        <authorList>
            <person name="Pamer E.G."/>
            <person name="Barat B."/>
            <person name="Waligurski E."/>
            <person name="Medina S."/>
            <person name="Paddock L."/>
            <person name="Mostad J."/>
        </authorList>
    </citation>
    <scope>NUCLEOTIDE SEQUENCE</scope>
    <source>
        <strain evidence="2">DFI.6.22</strain>
    </source>
</reference>
<accession>A0AAJ1FPH4</accession>
<sequence>MKTIKIKSATLSARTLKVAYDETISDGTATVTNEYAVNKGTLCHEDLIHALERLKPHMAMLCDLKEVGGIEGVIIDLDRYDFGESLDKVFISGIKVSYGLKGEVLTIIGGKTTDKGRVLNLCAPSVADIDTEYPYVSELFEVLENIRAEINAYLFDGKCAVKQAEFDFDEDISGVEGDAPEEAAEPAEQPAAEAPAETEGTHFPKRGRKKGKSVKLSA</sequence>
<feature type="compositionally biased region" description="Acidic residues" evidence="1">
    <location>
        <begin position="172"/>
        <end position="185"/>
    </location>
</feature>
<evidence type="ECO:0000256" key="1">
    <source>
        <dbReference type="SAM" id="MobiDB-lite"/>
    </source>
</evidence>
<dbReference type="AlphaFoldDB" id="A0AAJ1FPH4"/>
<proteinExistence type="predicted"/>
<gene>
    <name evidence="2" type="ORF">NE651_13265</name>
</gene>
<dbReference type="EMBL" id="JANGBQ010000024">
    <property type="protein sequence ID" value="MCQ5083853.1"/>
    <property type="molecule type" value="Genomic_DNA"/>
</dbReference>
<protein>
    <submittedName>
        <fullName evidence="2">Uncharacterized protein</fullName>
    </submittedName>
</protein>